<accession>A0AA88PBR5</accession>
<dbReference type="Proteomes" id="UP001187343">
    <property type="component" value="Unassembled WGS sequence"/>
</dbReference>
<gene>
    <name evidence="1" type="ORF">Q8A67_019107</name>
</gene>
<reference evidence="1" key="1">
    <citation type="submission" date="2023-08" db="EMBL/GenBank/DDBJ databases">
        <title>Chromosome-level Genome Assembly of mud carp (Cirrhinus molitorella).</title>
        <authorList>
            <person name="Liu H."/>
        </authorList>
    </citation>
    <scope>NUCLEOTIDE SEQUENCE</scope>
    <source>
        <strain evidence="1">Prfri</strain>
        <tissue evidence="1">Muscle</tissue>
    </source>
</reference>
<organism evidence="1 2">
    <name type="scientific">Cirrhinus molitorella</name>
    <name type="common">mud carp</name>
    <dbReference type="NCBI Taxonomy" id="172907"/>
    <lineage>
        <taxon>Eukaryota</taxon>
        <taxon>Metazoa</taxon>
        <taxon>Chordata</taxon>
        <taxon>Craniata</taxon>
        <taxon>Vertebrata</taxon>
        <taxon>Euteleostomi</taxon>
        <taxon>Actinopterygii</taxon>
        <taxon>Neopterygii</taxon>
        <taxon>Teleostei</taxon>
        <taxon>Ostariophysi</taxon>
        <taxon>Cypriniformes</taxon>
        <taxon>Cyprinidae</taxon>
        <taxon>Labeoninae</taxon>
        <taxon>Labeonini</taxon>
        <taxon>Cirrhinus</taxon>
    </lineage>
</organism>
<evidence type="ECO:0000313" key="1">
    <source>
        <dbReference type="EMBL" id="KAK2878316.1"/>
    </source>
</evidence>
<dbReference type="AlphaFoldDB" id="A0AA88PBR5"/>
<evidence type="ECO:0000313" key="2">
    <source>
        <dbReference type="Proteomes" id="UP001187343"/>
    </source>
</evidence>
<proteinExistence type="predicted"/>
<name>A0AA88PBR5_9TELE</name>
<protein>
    <submittedName>
        <fullName evidence="1">Uncharacterized protein</fullName>
    </submittedName>
</protein>
<comment type="caution">
    <text evidence="1">The sequence shown here is derived from an EMBL/GenBank/DDBJ whole genome shotgun (WGS) entry which is preliminary data.</text>
</comment>
<dbReference type="EMBL" id="JAUYZG010000019">
    <property type="protein sequence ID" value="KAK2878316.1"/>
    <property type="molecule type" value="Genomic_DNA"/>
</dbReference>
<sequence length="68" mass="7593">MWDTSGSVGFNARRPANRMLPELRQRFQPALLRGVHRLGVFLAQVVGSALKSWPLPCDSFCSDSSFQV</sequence>
<keyword evidence="2" id="KW-1185">Reference proteome</keyword>